<feature type="region of interest" description="Disordered" evidence="1">
    <location>
        <begin position="1"/>
        <end position="70"/>
    </location>
</feature>
<accession>A0A8H4J4X7</accession>
<reference evidence="2" key="1">
    <citation type="submission" date="2020-04" db="EMBL/GenBank/DDBJ databases">
        <title>Genome Assembly and Annotation of Botryosphaeria dothidea sdau 11-99, a Latent Pathogen of Apple Fruit Ring Rot in China.</title>
        <authorList>
            <person name="Yu C."/>
            <person name="Diao Y."/>
            <person name="Lu Q."/>
            <person name="Zhao J."/>
            <person name="Cui S."/>
            <person name="Peng C."/>
            <person name="He B."/>
            <person name="Liu H."/>
        </authorList>
    </citation>
    <scope>NUCLEOTIDE SEQUENCE [LARGE SCALE GENOMIC DNA]</scope>
    <source>
        <strain evidence="2">Sdau11-99</strain>
    </source>
</reference>
<dbReference type="EMBL" id="WWBZ02000001">
    <property type="protein sequence ID" value="KAF4313140.1"/>
    <property type="molecule type" value="Genomic_DNA"/>
</dbReference>
<feature type="compositionally biased region" description="Polar residues" evidence="1">
    <location>
        <begin position="1"/>
        <end position="15"/>
    </location>
</feature>
<dbReference type="AlphaFoldDB" id="A0A8H4J4X7"/>
<keyword evidence="3" id="KW-1185">Reference proteome</keyword>
<name>A0A8H4J4X7_9PEZI</name>
<feature type="compositionally biased region" description="Low complexity" evidence="1">
    <location>
        <begin position="16"/>
        <end position="30"/>
    </location>
</feature>
<dbReference type="Proteomes" id="UP000572817">
    <property type="component" value="Unassembled WGS sequence"/>
</dbReference>
<protein>
    <submittedName>
        <fullName evidence="2">Uncharacterized protein</fullName>
    </submittedName>
</protein>
<organism evidence="2 3">
    <name type="scientific">Botryosphaeria dothidea</name>
    <dbReference type="NCBI Taxonomy" id="55169"/>
    <lineage>
        <taxon>Eukaryota</taxon>
        <taxon>Fungi</taxon>
        <taxon>Dikarya</taxon>
        <taxon>Ascomycota</taxon>
        <taxon>Pezizomycotina</taxon>
        <taxon>Dothideomycetes</taxon>
        <taxon>Dothideomycetes incertae sedis</taxon>
        <taxon>Botryosphaeriales</taxon>
        <taxon>Botryosphaeriaceae</taxon>
        <taxon>Botryosphaeria</taxon>
    </lineage>
</organism>
<dbReference type="OrthoDB" id="3921745at2759"/>
<evidence type="ECO:0000313" key="3">
    <source>
        <dbReference type="Proteomes" id="UP000572817"/>
    </source>
</evidence>
<gene>
    <name evidence="2" type="ORF">GTA08_BOTSDO00682</name>
</gene>
<evidence type="ECO:0000256" key="1">
    <source>
        <dbReference type="SAM" id="MobiDB-lite"/>
    </source>
</evidence>
<evidence type="ECO:0000313" key="2">
    <source>
        <dbReference type="EMBL" id="KAF4313140.1"/>
    </source>
</evidence>
<comment type="caution">
    <text evidence="2">The sequence shown here is derived from an EMBL/GenBank/DDBJ whole genome shotgun (WGS) entry which is preliminary data.</text>
</comment>
<sequence length="286" mass="32137">MSNLRNILNEDSSTPPSNGSQTSSVNSSPVEGQAMAAAQSPISRGLERMSLDFVAPGSRPGPHRVASQSSYNSVGYSHFSYSTEYNNQSLPMRGHQAQQQYSGAYAGVSSPHSPWTSVNSASNYRRPSTAGSITYSDGEYIDTSDPDSPSYHRRRSPGESSRTPRADSARREPRHAYGEEERAFIMLCAILRGMTWKEIEKEFRERFPAGHKRRHQEPGLWPTYPEQERTAGGLTCAYYRIRDQWGIPKVRGVSDEQKPEVKSVVKKTILNMHDFPDLQDFVQRCR</sequence>
<feature type="compositionally biased region" description="Low complexity" evidence="1">
    <location>
        <begin position="96"/>
        <end position="107"/>
    </location>
</feature>
<feature type="compositionally biased region" description="Polar residues" evidence="1">
    <location>
        <begin position="110"/>
        <end position="135"/>
    </location>
</feature>
<feature type="region of interest" description="Disordered" evidence="1">
    <location>
        <begin position="93"/>
        <end position="176"/>
    </location>
</feature>
<feature type="compositionally biased region" description="Basic and acidic residues" evidence="1">
    <location>
        <begin position="162"/>
        <end position="176"/>
    </location>
</feature>
<proteinExistence type="predicted"/>